<dbReference type="AlphaFoldDB" id="A0A1F7X8R3"/>
<dbReference type="InterPro" id="IPR027365">
    <property type="entry name" value="GNAT_acetyltra_YdfB-like"/>
</dbReference>
<comment type="caution">
    <text evidence="1">The sequence shown here is derived from an EMBL/GenBank/DDBJ whole genome shotgun (WGS) entry which is preliminary data.</text>
</comment>
<dbReference type="SUPFAM" id="SSF55729">
    <property type="entry name" value="Acyl-CoA N-acyltransferases (Nat)"/>
    <property type="match status" value="1"/>
</dbReference>
<evidence type="ECO:0000313" key="2">
    <source>
        <dbReference type="Proteomes" id="UP000177053"/>
    </source>
</evidence>
<dbReference type="Pfam" id="PF12746">
    <property type="entry name" value="GNAT_acetyltran"/>
    <property type="match status" value="1"/>
</dbReference>
<sequence>MKLRESTAKEKAEEIDPVTILLTHMRLECIGVTPNGLMERISGQYPDEIANLYIIKHSSGFTVFMSKNVPLDIRERLKALPVEMAFVEPETVKIILGKLYPKEGPRRGKSYIFPSNLDPKIFPDAVLLSSAHEQLFREFEPDSHFPKHPAFGIITDNKLVCVCESSKENDEAAESWVRTLEAYRGKGYAKQATLAWAYNLQQSRKIPFYSHKESNLQSQAVAISLGLIQYSEEVSY</sequence>
<name>A0A1F7X8R3_9BACT</name>
<reference evidence="1 2" key="1">
    <citation type="journal article" date="2016" name="Nat. Commun.">
        <title>Thousands of microbial genomes shed light on interconnected biogeochemical processes in an aquifer system.</title>
        <authorList>
            <person name="Anantharaman K."/>
            <person name="Brown C.T."/>
            <person name="Hug L.A."/>
            <person name="Sharon I."/>
            <person name="Castelle C.J."/>
            <person name="Probst A.J."/>
            <person name="Thomas B.C."/>
            <person name="Singh A."/>
            <person name="Wilkins M.J."/>
            <person name="Karaoz U."/>
            <person name="Brodie E.L."/>
            <person name="Williams K.H."/>
            <person name="Hubbard S.S."/>
            <person name="Banfield J.F."/>
        </authorList>
    </citation>
    <scope>NUCLEOTIDE SEQUENCE [LARGE SCALE GENOMIC DNA]</scope>
</reference>
<dbReference type="Proteomes" id="UP000177053">
    <property type="component" value="Unassembled WGS sequence"/>
</dbReference>
<dbReference type="InterPro" id="IPR016181">
    <property type="entry name" value="Acyl_CoA_acyltransferase"/>
</dbReference>
<evidence type="ECO:0000313" key="1">
    <source>
        <dbReference type="EMBL" id="OGM11416.1"/>
    </source>
</evidence>
<organism evidence="1 2">
    <name type="scientific">Candidatus Woesebacteria bacterium RBG_16_34_12</name>
    <dbReference type="NCBI Taxonomy" id="1802480"/>
    <lineage>
        <taxon>Bacteria</taxon>
        <taxon>Candidatus Woeseibacteriota</taxon>
    </lineage>
</organism>
<protein>
    <recommendedName>
        <fullName evidence="3">N-acetyltransferase domain-containing protein</fullName>
    </recommendedName>
</protein>
<dbReference type="Gene3D" id="3.40.630.30">
    <property type="match status" value="1"/>
</dbReference>
<evidence type="ECO:0008006" key="3">
    <source>
        <dbReference type="Google" id="ProtNLM"/>
    </source>
</evidence>
<gene>
    <name evidence="1" type="ORF">A2Z22_00865</name>
</gene>
<accession>A0A1F7X8R3</accession>
<dbReference type="EMBL" id="MGFS01000017">
    <property type="protein sequence ID" value="OGM11416.1"/>
    <property type="molecule type" value="Genomic_DNA"/>
</dbReference>
<proteinExistence type="predicted"/>